<dbReference type="PANTHER" id="PTHR12598:SF0">
    <property type="entry name" value="COPPER HOMEOSTASIS PROTEIN CUTC HOMOLOG"/>
    <property type="match status" value="1"/>
</dbReference>
<dbReference type="SUPFAM" id="SSF110395">
    <property type="entry name" value="CutC-like"/>
    <property type="match status" value="1"/>
</dbReference>
<dbReference type="PANTHER" id="PTHR12598">
    <property type="entry name" value="COPPER HOMEOSTASIS PROTEIN CUTC"/>
    <property type="match status" value="1"/>
</dbReference>
<proteinExistence type="inferred from homology"/>
<dbReference type="FunFam" id="3.20.20.380:FF:000003">
    <property type="entry name" value="Copper homeostasis protein CutC"/>
    <property type="match status" value="1"/>
</dbReference>
<dbReference type="HAMAP" id="MF_00795">
    <property type="entry name" value="CutC"/>
    <property type="match status" value="1"/>
</dbReference>
<evidence type="ECO:0000256" key="3">
    <source>
        <dbReference type="HAMAP-Rule" id="MF_00795"/>
    </source>
</evidence>
<protein>
    <recommendedName>
        <fullName evidence="3">PF03932 family protein CutC</fullName>
    </recommendedName>
</protein>
<sequence length="212" mass="23186">MIKEVCVENFTLVPSAIQKGADRIELCDNLSVGGTTVSYGVAAKTISYCRNTNTKVMAIIRPRGGNFIYNEHEIDIMRQDIHLFKELGINGAVIGCLNKANWIDEEALEKCIDAAAGMEITFHMAFDEIAPQLKWQAIDWLASHGVHRILTHGGPLSTRIENNLPALKSYIEYAAEKIIIIPGGGITSANLPLLSSELGMKEAHGTRILGNL</sequence>
<comment type="caution">
    <text evidence="3">Once thought to be involved in copper homeostasis, experiments in E.coli have shown this is not the case.</text>
</comment>
<reference evidence="4 5" key="1">
    <citation type="submission" date="2015-05" db="EMBL/GenBank/DDBJ databases">
        <title>Whole genome sequence and identification of bacterial endophytes from Costus igneus.</title>
        <authorList>
            <person name="Lee Y.P."/>
            <person name="Gan H.M."/>
            <person name="Eng W."/>
            <person name="Wheatley M.S."/>
            <person name="Caraballo A."/>
            <person name="Polter S."/>
            <person name="Savka M.A."/>
            <person name="Hudson A.O."/>
        </authorList>
    </citation>
    <scope>NUCLEOTIDE SEQUENCE [LARGE SCALE GENOMIC DNA]</scope>
    <source>
        <strain evidence="4 5">RIT379</strain>
    </source>
</reference>
<dbReference type="GeneID" id="56352035"/>
<dbReference type="InterPro" id="IPR005627">
    <property type="entry name" value="CutC-like"/>
</dbReference>
<comment type="similarity">
    <text evidence="1 3">Belongs to the CutC family.</text>
</comment>
<dbReference type="Gene3D" id="3.20.20.380">
    <property type="entry name" value="Copper homeostasis (CutC) domain"/>
    <property type="match status" value="1"/>
</dbReference>
<evidence type="ECO:0000313" key="5">
    <source>
        <dbReference type="Proteomes" id="UP000036045"/>
    </source>
</evidence>
<organism evidence="4 5">
    <name type="scientific">Niallia circulans</name>
    <name type="common">Bacillus circulans</name>
    <dbReference type="NCBI Taxonomy" id="1397"/>
    <lineage>
        <taxon>Bacteria</taxon>
        <taxon>Bacillati</taxon>
        <taxon>Bacillota</taxon>
        <taxon>Bacilli</taxon>
        <taxon>Bacillales</taxon>
        <taxon>Bacillaceae</taxon>
        <taxon>Niallia</taxon>
    </lineage>
</organism>
<dbReference type="Proteomes" id="UP000036045">
    <property type="component" value="Unassembled WGS sequence"/>
</dbReference>
<dbReference type="InterPro" id="IPR036822">
    <property type="entry name" value="CutC-like_dom_sf"/>
</dbReference>
<evidence type="ECO:0000313" key="4">
    <source>
        <dbReference type="EMBL" id="KLV27612.1"/>
    </source>
</evidence>
<comment type="caution">
    <text evidence="4">The sequence shown here is derived from an EMBL/GenBank/DDBJ whole genome shotgun (WGS) entry which is preliminary data.</text>
</comment>
<dbReference type="OrthoDB" id="9815677at2"/>
<dbReference type="GO" id="GO:0005507">
    <property type="term" value="F:copper ion binding"/>
    <property type="evidence" value="ECO:0007669"/>
    <property type="project" value="TreeGrafter"/>
</dbReference>
<evidence type="ECO:0000256" key="1">
    <source>
        <dbReference type="ARBA" id="ARBA00007768"/>
    </source>
</evidence>
<gene>
    <name evidence="3" type="primary">cutC</name>
    <name evidence="4" type="ORF">ABW02_05540</name>
</gene>
<name>A0A0J1INQ9_NIACI</name>
<accession>A0A0J1INQ9</accession>
<dbReference type="EMBL" id="LDPH01000003">
    <property type="protein sequence ID" value="KLV27612.1"/>
    <property type="molecule type" value="Genomic_DNA"/>
</dbReference>
<dbReference type="AlphaFoldDB" id="A0A0J1INQ9"/>
<comment type="subcellular location">
    <subcellularLocation>
        <location evidence="3">Cytoplasm</location>
    </subcellularLocation>
</comment>
<dbReference type="PATRIC" id="fig|1397.4.peg.3216"/>
<keyword evidence="5" id="KW-1185">Reference proteome</keyword>
<dbReference type="Pfam" id="PF03932">
    <property type="entry name" value="CutC"/>
    <property type="match status" value="1"/>
</dbReference>
<evidence type="ECO:0000256" key="2">
    <source>
        <dbReference type="ARBA" id="ARBA00022490"/>
    </source>
</evidence>
<dbReference type="GO" id="GO:0005737">
    <property type="term" value="C:cytoplasm"/>
    <property type="evidence" value="ECO:0007669"/>
    <property type="project" value="UniProtKB-SubCell"/>
</dbReference>
<dbReference type="RefSeq" id="WP_047940932.1">
    <property type="nucleotide sequence ID" value="NZ_CP053989.1"/>
</dbReference>
<keyword evidence="2 3" id="KW-0963">Cytoplasm</keyword>